<name>A0AAE3N8D5_9BURK</name>
<protein>
    <submittedName>
        <fullName evidence="2">ESPR-type extended signal peptide-containing protein</fullName>
    </submittedName>
</protein>
<dbReference type="InterPro" id="IPR011050">
    <property type="entry name" value="Pectin_lyase_fold/virulence"/>
</dbReference>
<dbReference type="RefSeq" id="WP_271427656.1">
    <property type="nucleotide sequence ID" value="NZ_JAQIPB010000002.1"/>
</dbReference>
<evidence type="ECO:0000313" key="2">
    <source>
        <dbReference type="EMBL" id="MDA7416439.1"/>
    </source>
</evidence>
<dbReference type="InterPro" id="IPR012334">
    <property type="entry name" value="Pectin_lyas_fold"/>
</dbReference>
<evidence type="ECO:0000259" key="1">
    <source>
        <dbReference type="SMART" id="SM00912"/>
    </source>
</evidence>
<dbReference type="Proteomes" id="UP001212602">
    <property type="component" value="Unassembled WGS sequence"/>
</dbReference>
<organism evidence="2 3">
    <name type="scientific">Xenophilus arseniciresistens</name>
    <dbReference type="NCBI Taxonomy" id="1283306"/>
    <lineage>
        <taxon>Bacteria</taxon>
        <taxon>Pseudomonadati</taxon>
        <taxon>Pseudomonadota</taxon>
        <taxon>Betaproteobacteria</taxon>
        <taxon>Burkholderiales</taxon>
        <taxon>Comamonadaceae</taxon>
        <taxon>Xenophilus</taxon>
    </lineage>
</organism>
<dbReference type="SUPFAM" id="SSF51126">
    <property type="entry name" value="Pectin lyase-like"/>
    <property type="match status" value="1"/>
</dbReference>
<sequence length="164" mass="16914">MNKHLHRVVFNAARGQRMAVQETASSAGKGRARTTGSALAVTLAGLLGGLSAQAQIVANPFAAAGQRPQVLMAPNGVPLVNIGTPSAAGVSINSYNRFDVQAAGAILNNSRTNVQTQLGGWVQGNPWLALGPARIIVNQVSSSDPSHLRGYVEVAGQRAEVVIA</sequence>
<dbReference type="Pfam" id="PF13018">
    <property type="entry name" value="ESPR"/>
    <property type="match status" value="1"/>
</dbReference>
<dbReference type="InterPro" id="IPR008638">
    <property type="entry name" value="FhaB/CdiA-like_TPS"/>
</dbReference>
<keyword evidence="3" id="KW-1185">Reference proteome</keyword>
<feature type="domain" description="Filamentous haemagglutinin FhaB/tRNA nuclease CdiA-like TPS" evidence="1">
    <location>
        <begin position="74"/>
        <end position="164"/>
    </location>
</feature>
<gene>
    <name evidence="2" type="ORF">PGB34_08675</name>
</gene>
<dbReference type="NCBIfam" id="TIGR01901">
    <property type="entry name" value="adhes_NPXG"/>
    <property type="match status" value="1"/>
</dbReference>
<evidence type="ECO:0000313" key="3">
    <source>
        <dbReference type="Proteomes" id="UP001212602"/>
    </source>
</evidence>
<reference evidence="2" key="1">
    <citation type="submission" date="2023-01" db="EMBL/GenBank/DDBJ databases">
        <title>Xenophilus mangrovi sp. nov., isolated from soil of Mangrove nature reserve.</title>
        <authorList>
            <person name="Xu S."/>
            <person name="Liu Z."/>
            <person name="Xu Y."/>
        </authorList>
    </citation>
    <scope>NUCLEOTIDE SEQUENCE</scope>
    <source>
        <strain evidence="2">YW8</strain>
    </source>
</reference>
<dbReference type="AlphaFoldDB" id="A0AAE3N8D5"/>
<feature type="non-terminal residue" evidence="2">
    <location>
        <position position="164"/>
    </location>
</feature>
<dbReference type="InterPro" id="IPR024973">
    <property type="entry name" value="ESPR"/>
</dbReference>
<dbReference type="Gene3D" id="2.160.20.10">
    <property type="entry name" value="Single-stranded right-handed beta-helix, Pectin lyase-like"/>
    <property type="match status" value="1"/>
</dbReference>
<dbReference type="Pfam" id="PF05860">
    <property type="entry name" value="TPS"/>
    <property type="match status" value="1"/>
</dbReference>
<dbReference type="SMART" id="SM00912">
    <property type="entry name" value="Haemagg_act"/>
    <property type="match status" value="1"/>
</dbReference>
<dbReference type="EMBL" id="JAQIPB010000002">
    <property type="protein sequence ID" value="MDA7416439.1"/>
    <property type="molecule type" value="Genomic_DNA"/>
</dbReference>
<comment type="caution">
    <text evidence="2">The sequence shown here is derived from an EMBL/GenBank/DDBJ whole genome shotgun (WGS) entry which is preliminary data.</text>
</comment>
<proteinExistence type="predicted"/>
<accession>A0AAE3N8D5</accession>